<keyword evidence="14" id="KW-1185">Reference proteome</keyword>
<keyword evidence="4" id="KW-0479">Metal-binding</keyword>
<dbReference type="OrthoDB" id="428854at2759"/>
<evidence type="ECO:0000313" key="13">
    <source>
        <dbReference type="EMBL" id="CAG9759680.1"/>
    </source>
</evidence>
<dbReference type="Gene3D" id="3.40.630.30">
    <property type="match status" value="1"/>
</dbReference>
<evidence type="ECO:0000259" key="12">
    <source>
        <dbReference type="Pfam" id="PF13880"/>
    </source>
</evidence>
<dbReference type="Proteomes" id="UP001152799">
    <property type="component" value="Chromosome 1"/>
</dbReference>
<dbReference type="GO" id="GO:0061733">
    <property type="term" value="F:protein-lysine-acetyltransferase activity"/>
    <property type="evidence" value="ECO:0007669"/>
    <property type="project" value="TreeGrafter"/>
</dbReference>
<feature type="domain" description="N-acetyltransferase ESCO acetyl-transferase" evidence="12">
    <location>
        <begin position="585"/>
        <end position="653"/>
    </location>
</feature>
<comment type="similarity">
    <text evidence="2">Belongs to the acetyltransferase family. ECO subfamily.</text>
</comment>
<dbReference type="InterPro" id="IPR028009">
    <property type="entry name" value="ESCO_Acetyltransf_dom"/>
</dbReference>
<evidence type="ECO:0000256" key="5">
    <source>
        <dbReference type="ARBA" id="ARBA00022771"/>
    </source>
</evidence>
<evidence type="ECO:0000313" key="14">
    <source>
        <dbReference type="Proteomes" id="UP001152799"/>
    </source>
</evidence>
<dbReference type="PANTHER" id="PTHR45884:SF2">
    <property type="entry name" value="N-ACETYLTRANSFERASE ECO"/>
    <property type="match status" value="1"/>
</dbReference>
<evidence type="ECO:0000256" key="1">
    <source>
        <dbReference type="ARBA" id="ARBA00004123"/>
    </source>
</evidence>
<comment type="subcellular location">
    <subcellularLocation>
        <location evidence="1">Nucleus</location>
    </subcellularLocation>
</comment>
<dbReference type="Pfam" id="PF13878">
    <property type="entry name" value="zf-C2H2_3"/>
    <property type="match status" value="1"/>
</dbReference>
<dbReference type="SUPFAM" id="SSF55729">
    <property type="entry name" value="Acyl-CoA N-acyltransferases (Nat)"/>
    <property type="match status" value="1"/>
</dbReference>
<evidence type="ECO:0000256" key="3">
    <source>
        <dbReference type="ARBA" id="ARBA00022679"/>
    </source>
</evidence>
<proteinExistence type="inferred from homology"/>
<feature type="domain" description="N-acetyltransferase ESCO zinc-finger" evidence="11">
    <location>
        <begin position="442"/>
        <end position="480"/>
    </location>
</feature>
<evidence type="ECO:0000256" key="6">
    <source>
        <dbReference type="ARBA" id="ARBA00022833"/>
    </source>
</evidence>
<accession>A0A9N9QD90</accession>
<keyword evidence="7" id="KW-0539">Nucleus</keyword>
<gene>
    <name evidence="13" type="ORF">CEUTPL_LOCUS423</name>
</gene>
<evidence type="ECO:0000259" key="11">
    <source>
        <dbReference type="Pfam" id="PF13878"/>
    </source>
</evidence>
<dbReference type="GO" id="GO:0007064">
    <property type="term" value="P:mitotic sister chromatid cohesion"/>
    <property type="evidence" value="ECO:0007669"/>
    <property type="project" value="TreeGrafter"/>
</dbReference>
<keyword evidence="5" id="KW-0863">Zinc-finger</keyword>
<keyword evidence="9" id="KW-0012">Acyltransferase</keyword>
<evidence type="ECO:0000256" key="10">
    <source>
        <dbReference type="SAM" id="MobiDB-lite"/>
    </source>
</evidence>
<dbReference type="EMBL" id="OU892277">
    <property type="protein sequence ID" value="CAG9759680.1"/>
    <property type="molecule type" value="Genomic_DNA"/>
</dbReference>
<evidence type="ECO:0000256" key="9">
    <source>
        <dbReference type="ARBA" id="ARBA00023315"/>
    </source>
</evidence>
<dbReference type="Pfam" id="PF13880">
    <property type="entry name" value="Acetyltransf_13"/>
    <property type="match status" value="1"/>
</dbReference>
<keyword evidence="6" id="KW-0862">Zinc</keyword>
<dbReference type="InterPro" id="IPR016181">
    <property type="entry name" value="Acyl_CoA_acyltransferase"/>
</dbReference>
<feature type="region of interest" description="Disordered" evidence="10">
    <location>
        <begin position="24"/>
        <end position="92"/>
    </location>
</feature>
<evidence type="ECO:0000256" key="7">
    <source>
        <dbReference type="ARBA" id="ARBA00023242"/>
    </source>
</evidence>
<evidence type="ECO:0000256" key="2">
    <source>
        <dbReference type="ARBA" id="ARBA00005816"/>
    </source>
</evidence>
<keyword evidence="8" id="KW-0131">Cell cycle</keyword>
<reference evidence="13" key="1">
    <citation type="submission" date="2022-01" db="EMBL/GenBank/DDBJ databases">
        <authorList>
            <person name="King R."/>
        </authorList>
    </citation>
    <scope>NUCLEOTIDE SEQUENCE</scope>
</reference>
<organism evidence="13 14">
    <name type="scientific">Ceutorhynchus assimilis</name>
    <name type="common">cabbage seed weevil</name>
    <dbReference type="NCBI Taxonomy" id="467358"/>
    <lineage>
        <taxon>Eukaryota</taxon>
        <taxon>Metazoa</taxon>
        <taxon>Ecdysozoa</taxon>
        <taxon>Arthropoda</taxon>
        <taxon>Hexapoda</taxon>
        <taxon>Insecta</taxon>
        <taxon>Pterygota</taxon>
        <taxon>Neoptera</taxon>
        <taxon>Endopterygota</taxon>
        <taxon>Coleoptera</taxon>
        <taxon>Polyphaga</taxon>
        <taxon>Cucujiformia</taxon>
        <taxon>Curculionidae</taxon>
        <taxon>Ceutorhynchinae</taxon>
        <taxon>Ceutorhynchus</taxon>
    </lineage>
</organism>
<protein>
    <recommendedName>
        <fullName evidence="15">N-acetyltransferase ESCO2</fullName>
    </recommendedName>
</protein>
<feature type="compositionally biased region" description="Polar residues" evidence="10">
    <location>
        <begin position="65"/>
        <end position="91"/>
    </location>
</feature>
<keyword evidence="3" id="KW-0808">Transferase</keyword>
<dbReference type="GO" id="GO:0008270">
    <property type="term" value="F:zinc ion binding"/>
    <property type="evidence" value="ECO:0007669"/>
    <property type="project" value="UniProtKB-KW"/>
</dbReference>
<dbReference type="InterPro" id="IPR028005">
    <property type="entry name" value="AcTrfase_ESCO_Znf_dom"/>
</dbReference>
<dbReference type="PANTHER" id="PTHR45884">
    <property type="entry name" value="N-ACETYLTRANSFERASE ECO"/>
    <property type="match status" value="1"/>
</dbReference>
<dbReference type="GO" id="GO:0000785">
    <property type="term" value="C:chromatin"/>
    <property type="evidence" value="ECO:0007669"/>
    <property type="project" value="TreeGrafter"/>
</dbReference>
<sequence length="655" mass="73830">MTSTFSKRRDHKESIRSPYILERRRNLFPSTTTSSNEESELGYMCRLDSSDSDNDVPKTPKRTSPENISSLTRSPWSQSLSTPNNDTSSNDVMEKEQRIIMEESKNQKRKENSPEKCSKVRTALFPATENAPLSTKLFYGNQKQQNYDYKDRNSWRSRKLPVIPNKINRKYPKKFVKGQINNGVRHKIRRPKRKPVDKKLLKNGEILNEYLKDLSELNNKPKAATIIHASKDAERQKPPQLDAVTAKIVHNSEISNTCLEDLSELTNKSNKGTVQSGTKIEKFPQLNATANEVNEAEKSPSLATNYEFEDEFEPPQVNIENILSILADESSTISVGSIHRGSTNILSPISQMCDVTSGLALTSPQKPKNLRMSSGTSKMLSFSNADKMAEQQQERKLFPVFQKGATAGLLKKDDNERGEKRSCDSDVLEKHAKRFKVLGPDQMLLDAGQKRFGLTECTECNICYHQGDPNDELQHSSHHNALQVLRFSGWKNERVVADHLSDGRIIRILPSDSKVWLKKVEDLMVLVNRDLGCYGVLNDISKSQVYMYIKNRTIAGCVVAKSPQEPGHLMLGDHIGVSMCSKEPYPIKCGISHIWVRASFRKQGIATAMMDAVKCSFFTGYVLSNNDIALTAPTIAGAAFAEKYFKTSNYLIYFN</sequence>
<evidence type="ECO:0000256" key="8">
    <source>
        <dbReference type="ARBA" id="ARBA00023306"/>
    </source>
</evidence>
<dbReference type="CDD" id="cd04301">
    <property type="entry name" value="NAT_SF"/>
    <property type="match status" value="1"/>
</dbReference>
<evidence type="ECO:0008006" key="15">
    <source>
        <dbReference type="Google" id="ProtNLM"/>
    </source>
</evidence>
<dbReference type="GO" id="GO:0005634">
    <property type="term" value="C:nucleus"/>
    <property type="evidence" value="ECO:0007669"/>
    <property type="project" value="UniProtKB-SubCell"/>
</dbReference>
<evidence type="ECO:0000256" key="4">
    <source>
        <dbReference type="ARBA" id="ARBA00022723"/>
    </source>
</evidence>
<dbReference type="AlphaFoldDB" id="A0A9N9QD90"/>
<name>A0A9N9QD90_9CUCU</name>